<proteinExistence type="predicted"/>
<evidence type="ECO:0000313" key="3">
    <source>
        <dbReference type="Proteomes" id="UP001186944"/>
    </source>
</evidence>
<accession>A0AA88YJT6</accession>
<evidence type="ECO:0000313" key="2">
    <source>
        <dbReference type="EMBL" id="KAK3098224.1"/>
    </source>
</evidence>
<feature type="region of interest" description="Disordered" evidence="1">
    <location>
        <begin position="368"/>
        <end position="391"/>
    </location>
</feature>
<name>A0AA88YJT6_PINIB</name>
<keyword evidence="3" id="KW-1185">Reference proteome</keyword>
<organism evidence="2 3">
    <name type="scientific">Pinctada imbricata</name>
    <name type="common">Atlantic pearl-oyster</name>
    <name type="synonym">Pinctada martensii</name>
    <dbReference type="NCBI Taxonomy" id="66713"/>
    <lineage>
        <taxon>Eukaryota</taxon>
        <taxon>Metazoa</taxon>
        <taxon>Spiralia</taxon>
        <taxon>Lophotrochozoa</taxon>
        <taxon>Mollusca</taxon>
        <taxon>Bivalvia</taxon>
        <taxon>Autobranchia</taxon>
        <taxon>Pteriomorphia</taxon>
        <taxon>Pterioida</taxon>
        <taxon>Pterioidea</taxon>
        <taxon>Pteriidae</taxon>
        <taxon>Pinctada</taxon>
    </lineage>
</organism>
<dbReference type="AlphaFoldDB" id="A0AA88YJT6"/>
<feature type="region of interest" description="Disordered" evidence="1">
    <location>
        <begin position="1"/>
        <end position="22"/>
    </location>
</feature>
<dbReference type="EMBL" id="VSWD01000007">
    <property type="protein sequence ID" value="KAK3098224.1"/>
    <property type="molecule type" value="Genomic_DNA"/>
</dbReference>
<comment type="caution">
    <text evidence="2">The sequence shown here is derived from an EMBL/GenBank/DDBJ whole genome shotgun (WGS) entry which is preliminary data.</text>
</comment>
<evidence type="ECO:0000256" key="1">
    <source>
        <dbReference type="SAM" id="MobiDB-lite"/>
    </source>
</evidence>
<dbReference type="Proteomes" id="UP001186944">
    <property type="component" value="Unassembled WGS sequence"/>
</dbReference>
<gene>
    <name evidence="2" type="ORF">FSP39_017378</name>
</gene>
<protein>
    <submittedName>
        <fullName evidence="2">Uncharacterized protein</fullName>
    </submittedName>
</protein>
<sequence length="391" mass="44328">MPRQERNFSDDDSDGETFCYQENDFNDPQKFIFSESSKYIEKYHLFPEKCDEKQINSRKEQELGESESDKNLSLKFTLLSKNLKHSIQTKDLILKALLLELESNEMHICILRDNSEIRMSHNCSANGTDQSQIKAFSNVSSGLSTLISPLLSFFKPNSSEKTSDLFSNASSTGSRGTLSQTYISERKNSDVIGNTDGKNHSVKCVGDNGNGNDDVILRYGEMREFQLPGWREWLDSFEPSNMEALSSIHHSGMVSQRTPDADTYTVFLLDESDSIDNEGINIMRETVLKIVSGSLVRIVLLTDGHPTRSTTESIVDPPQDICIDEDNREEIQDRVIPYLREHHIPVFTVPCSCEDHRDKDLVADEISNRLRNMPTSREHSQQDKGNISRGS</sequence>
<reference evidence="2" key="1">
    <citation type="submission" date="2019-08" db="EMBL/GenBank/DDBJ databases">
        <title>The improved chromosome-level genome for the pearl oyster Pinctada fucata martensii using PacBio sequencing and Hi-C.</title>
        <authorList>
            <person name="Zheng Z."/>
        </authorList>
    </citation>
    <scope>NUCLEOTIDE SEQUENCE</scope>
    <source>
        <strain evidence="2">ZZ-2019</strain>
        <tissue evidence="2">Adductor muscle</tissue>
    </source>
</reference>